<keyword evidence="13" id="KW-1185">Reference proteome</keyword>
<dbReference type="Gene3D" id="3.10.110.10">
    <property type="entry name" value="Ubiquitin Conjugating Enzyme"/>
    <property type="match status" value="1"/>
</dbReference>
<feature type="coiled-coil region" evidence="7">
    <location>
        <begin position="165"/>
        <end position="196"/>
    </location>
</feature>
<dbReference type="InterPro" id="IPR056890">
    <property type="entry name" value="UBA_DHX29-like"/>
</dbReference>
<dbReference type="PANTHER" id="PTHR18934:SF145">
    <property type="entry name" value="ATP-DEPENDENT RNA HELICASE DHX57-RELATED"/>
    <property type="match status" value="1"/>
</dbReference>
<evidence type="ECO:0000256" key="5">
    <source>
        <dbReference type="ARBA" id="ARBA00022840"/>
    </source>
</evidence>
<dbReference type="Pfam" id="PF05773">
    <property type="entry name" value="RWD"/>
    <property type="match status" value="1"/>
</dbReference>
<evidence type="ECO:0000313" key="12">
    <source>
        <dbReference type="EMBL" id="KYR01081.1"/>
    </source>
</evidence>
<name>A0A152A4U1_TIELA</name>
<dbReference type="InterPro" id="IPR014001">
    <property type="entry name" value="Helicase_ATP-bd"/>
</dbReference>
<dbReference type="InterPro" id="IPR006575">
    <property type="entry name" value="RWD_dom"/>
</dbReference>
<dbReference type="SUPFAM" id="SSF54495">
    <property type="entry name" value="UBC-like"/>
    <property type="match status" value="1"/>
</dbReference>
<dbReference type="PROSITE" id="PS51192">
    <property type="entry name" value="HELICASE_ATP_BIND_1"/>
    <property type="match status" value="1"/>
</dbReference>
<dbReference type="InterPro" id="IPR001650">
    <property type="entry name" value="Helicase_C-like"/>
</dbReference>
<dbReference type="GO" id="GO:0003724">
    <property type="term" value="F:RNA helicase activity"/>
    <property type="evidence" value="ECO:0007669"/>
    <property type="project" value="UniProtKB-EC"/>
</dbReference>
<feature type="domain" description="Helicase C-terminal" evidence="11">
    <location>
        <begin position="819"/>
        <end position="990"/>
    </location>
</feature>
<keyword evidence="2" id="KW-0547">Nucleotide-binding</keyword>
<dbReference type="Gene3D" id="3.30.160.20">
    <property type="match status" value="1"/>
</dbReference>
<dbReference type="Pfam" id="PF26026">
    <property type="entry name" value="RNA_hel_CTD"/>
    <property type="match status" value="1"/>
</dbReference>
<keyword evidence="3" id="KW-0378">Hydrolase</keyword>
<comment type="caution">
    <text evidence="12">The sequence shown here is derived from an EMBL/GenBank/DDBJ whole genome shotgun (WGS) entry which is preliminary data.</text>
</comment>
<dbReference type="Gene3D" id="1.20.120.1080">
    <property type="match status" value="1"/>
</dbReference>
<feature type="region of interest" description="Disordered" evidence="8">
    <location>
        <begin position="1"/>
        <end position="68"/>
    </location>
</feature>
<dbReference type="SUPFAM" id="SSF54768">
    <property type="entry name" value="dsRNA-binding domain-like"/>
    <property type="match status" value="1"/>
</dbReference>
<dbReference type="InterPro" id="IPR048333">
    <property type="entry name" value="HA2_WH"/>
</dbReference>
<dbReference type="FunFam" id="3.40.50.300:FF:000500">
    <property type="entry name" value="ATP-dependent RNA helicase DHX29"/>
    <property type="match status" value="1"/>
</dbReference>
<reference evidence="12 13" key="1">
    <citation type="submission" date="2015-12" db="EMBL/GenBank/DDBJ databases">
        <title>Dictyostelia acquired genes for synthesis and detection of signals that induce cell-type specialization by lateral gene transfer from prokaryotes.</title>
        <authorList>
            <person name="Gloeckner G."/>
            <person name="Schaap P."/>
        </authorList>
    </citation>
    <scope>NUCLEOTIDE SEQUENCE [LARGE SCALE GENOMIC DNA]</scope>
    <source>
        <strain evidence="12 13">TK</strain>
    </source>
</reference>
<dbReference type="PANTHER" id="PTHR18934">
    <property type="entry name" value="ATP-DEPENDENT RNA HELICASE"/>
    <property type="match status" value="1"/>
</dbReference>
<dbReference type="CDD" id="cd18791">
    <property type="entry name" value="SF2_C_RHA"/>
    <property type="match status" value="1"/>
</dbReference>
<comment type="catalytic activity">
    <reaction evidence="6">
        <text>ATP + H2O = ADP + phosphate + H(+)</text>
        <dbReference type="Rhea" id="RHEA:13065"/>
        <dbReference type="ChEBI" id="CHEBI:15377"/>
        <dbReference type="ChEBI" id="CHEBI:15378"/>
        <dbReference type="ChEBI" id="CHEBI:30616"/>
        <dbReference type="ChEBI" id="CHEBI:43474"/>
        <dbReference type="ChEBI" id="CHEBI:456216"/>
        <dbReference type="EC" id="3.6.4.13"/>
    </reaction>
</comment>
<feature type="region of interest" description="Disordered" evidence="8">
    <location>
        <begin position="494"/>
        <end position="533"/>
    </location>
</feature>
<gene>
    <name evidence="12" type="ORF">DLAC_02178</name>
</gene>
<dbReference type="STRING" id="361077.A0A152A4U1"/>
<protein>
    <recommendedName>
        <fullName evidence="1">RNA helicase</fullName>
        <ecNumber evidence="1">3.6.4.13</ecNumber>
    </recommendedName>
</protein>
<keyword evidence="5" id="KW-0067">ATP-binding</keyword>
<feature type="domain" description="Helicase ATP-binding" evidence="10">
    <location>
        <begin position="579"/>
        <end position="750"/>
    </location>
</feature>
<dbReference type="SMART" id="SM00490">
    <property type="entry name" value="HELICc"/>
    <property type="match status" value="1"/>
</dbReference>
<dbReference type="CDD" id="cd17917">
    <property type="entry name" value="DEXHc_RHA-like"/>
    <property type="match status" value="1"/>
</dbReference>
<dbReference type="OrthoDB" id="5600252at2759"/>
<dbReference type="PROSITE" id="PS51194">
    <property type="entry name" value="HELICASE_CTER"/>
    <property type="match status" value="1"/>
</dbReference>
<evidence type="ECO:0000256" key="3">
    <source>
        <dbReference type="ARBA" id="ARBA00022801"/>
    </source>
</evidence>
<feature type="domain" description="RWD" evidence="9">
    <location>
        <begin position="392"/>
        <end position="490"/>
    </location>
</feature>
<evidence type="ECO:0000256" key="1">
    <source>
        <dbReference type="ARBA" id="ARBA00012552"/>
    </source>
</evidence>
<dbReference type="Gene3D" id="3.40.50.300">
    <property type="entry name" value="P-loop containing nucleotide triphosphate hydrolases"/>
    <property type="match status" value="2"/>
</dbReference>
<dbReference type="Pfam" id="PF07717">
    <property type="entry name" value="OB_NTP_bind"/>
    <property type="match status" value="1"/>
</dbReference>
<dbReference type="InterPro" id="IPR016135">
    <property type="entry name" value="UBQ-conjugating_enzyme/RWD"/>
</dbReference>
<evidence type="ECO:0000256" key="4">
    <source>
        <dbReference type="ARBA" id="ARBA00022806"/>
    </source>
</evidence>
<dbReference type="InterPro" id="IPR011545">
    <property type="entry name" value="DEAD/DEAH_box_helicase_dom"/>
</dbReference>
<dbReference type="EC" id="3.6.4.13" evidence="1"/>
<dbReference type="InterPro" id="IPR002464">
    <property type="entry name" value="DNA/RNA_helicase_DEAH_CS"/>
</dbReference>
<dbReference type="InterPro" id="IPR056328">
    <property type="entry name" value="DSRM_DHX29"/>
</dbReference>
<dbReference type="SMART" id="SM00847">
    <property type="entry name" value="HA2"/>
    <property type="match status" value="1"/>
</dbReference>
<dbReference type="CDD" id="cd00048">
    <property type="entry name" value="DSRM_SF"/>
    <property type="match status" value="1"/>
</dbReference>
<dbReference type="Pfam" id="PF04408">
    <property type="entry name" value="WHD_HA2"/>
    <property type="match status" value="1"/>
</dbReference>
<dbReference type="FunFam" id="1.20.120.1080:FF:000002">
    <property type="entry name" value="Putative ATP-dependent RNA helicase DHX36"/>
    <property type="match status" value="1"/>
</dbReference>
<dbReference type="SMART" id="SM00487">
    <property type="entry name" value="DEXDc"/>
    <property type="match status" value="1"/>
</dbReference>
<keyword evidence="7" id="KW-0175">Coiled coil</keyword>
<dbReference type="PROSITE" id="PS50908">
    <property type="entry name" value="RWD"/>
    <property type="match status" value="1"/>
</dbReference>
<sequence>MKNTKKNEDKAVKDNKSTLAKDDKLKGSGKNTAVTDKNKGSGSGKDSKKGDQGVSTTGPPVPQPPKWTGKLPLQYLNEYCQKNQMDKPVFEEMKALKANMHKYRVTLTFESKKKQKIQKSYQTSSSFATAQEAKAYTSLVALYDLCSNTTIYKLFPPEFTEYWMMLNVEAKKEQERLKLEQDEQAKELEKHKLEQEPQSSHQPKIPYVHMSEEAMKLVHQLVQENNLSTTKQTTSLGDQQELDDKEKEILTNSLLEFGFQVGDIQLALESTSHLEHSSLNAIIKWLCINIPNQNLPLAFKPKSIGMDKNRDDSGSSNIGTSELLPVYTMSITKLKGIGYTQMDIKKGIESLEGKWIDKSNEQSIYHQLYYQLLGITIPVDTKDQCDHELLENEIMALKSIYSDSNDFKFLSNQHIQVNNTSVDIQLSIEIPTWLNYPNQIPIVLLQSKKYKNLKSPLTSILEEFRQPNIYMGSPMIFNIIDYFNSNIQNLIQNNNSNQNTTTTTTTTTTSSKSTIDNAINSNQRNNNNKKKDKIKDNLIQNNVKINQHLLDEFNSRKKNEKLKQVRENLPVYKKKKDFLEVLNKNQIVVITAETGCGKSTQIPQYILEDYISNSKGSMCNIVVTQPRRISAIGVAERVAHEWSNGEKDSVGSLIGYQIRNESKKCAQTRMLFCTTGILLRKILDLSNMDQVSHIIIDEVHERSVDNDFLLIILKQLVKTRKDLKVILMSATLNANQIAQYFECGQESIFSIPGFTYPVKNLYLEEQLKMINYQLERQPQSIQKSENEQPPTEEEEFRLKLSQLSIQMDQRRCNLEYLEILIQHIIHNQLQKDKSILVFLPGLSDILELNDRLQKSQTIGNLVWTVCLHSSLPPKDQQLVFEKAPKSKVKVVISTNIAETSITIEDVEVVIDCGRVNQMVYDPINKNSVMSETWTSKASCRQRAGRAGRTSSGVCYKIFTRSMESQFQDQDTPEILRTSLQQLCLHVKLFLSNSTNASNRSMGIKDFLLLAIEPPTKPLIESAIDELVSINALEEKDEHLTNLGYHLAQLPVDIYIGKMLIFGCIFRCIDPILTIAATLSYKSPFINPPDRSRPHQKFAVDSSDHLTLVNAYNRWKLSISKSNEYQYCKENYLSIPTLRTIQDLKLQFLEILSEIGFLPKGIKSRDVVRLQKLNRGSDCIDEACGYIYNSNAQKSKIIIASVCAGMYPKIARIDYPVAKYHQTISGAVQRQLESKDLQIQSRNSLKNLDLQVAIVHPNSVNYKQGEFTYPFLIYGDKVQTKQLYFHHVSNLSPITLLLFSLGSKIEIDQGNFQYIKLDEWMQFQVSSGKVVILLQEIKLLFNHLLEQKISNPNYDISYSIIIDIITKLLLNEGYI</sequence>
<dbReference type="Pfam" id="PF00270">
    <property type="entry name" value="DEAD"/>
    <property type="match status" value="1"/>
</dbReference>
<evidence type="ECO:0000256" key="8">
    <source>
        <dbReference type="SAM" id="MobiDB-lite"/>
    </source>
</evidence>
<keyword evidence="4 12" id="KW-0347">Helicase</keyword>
<evidence type="ECO:0000259" key="11">
    <source>
        <dbReference type="PROSITE" id="PS51194"/>
    </source>
</evidence>
<dbReference type="InterPro" id="IPR027417">
    <property type="entry name" value="P-loop_NTPase"/>
</dbReference>
<evidence type="ECO:0000259" key="10">
    <source>
        <dbReference type="PROSITE" id="PS51192"/>
    </source>
</evidence>
<evidence type="ECO:0000256" key="7">
    <source>
        <dbReference type="SAM" id="Coils"/>
    </source>
</evidence>
<dbReference type="Pfam" id="PF21010">
    <property type="entry name" value="HA2_C"/>
    <property type="match status" value="1"/>
</dbReference>
<dbReference type="InParanoid" id="A0A152A4U1"/>
<evidence type="ECO:0000256" key="6">
    <source>
        <dbReference type="ARBA" id="ARBA00047984"/>
    </source>
</evidence>
<dbReference type="Pfam" id="PF24899">
    <property type="entry name" value="UBA_DHX29"/>
    <property type="match status" value="1"/>
</dbReference>
<accession>A0A152A4U1</accession>
<dbReference type="InterPro" id="IPR059023">
    <property type="entry name" value="RNA_hel_CTD"/>
</dbReference>
<dbReference type="Proteomes" id="UP000076078">
    <property type="component" value="Unassembled WGS sequence"/>
</dbReference>
<feature type="compositionally biased region" description="Low complexity" evidence="8">
    <location>
        <begin position="494"/>
        <end position="526"/>
    </location>
</feature>
<evidence type="ECO:0000256" key="2">
    <source>
        <dbReference type="ARBA" id="ARBA00022741"/>
    </source>
</evidence>
<proteinExistence type="predicted"/>
<dbReference type="GO" id="GO:0005524">
    <property type="term" value="F:ATP binding"/>
    <property type="evidence" value="ECO:0007669"/>
    <property type="project" value="UniProtKB-KW"/>
</dbReference>
<dbReference type="Pfam" id="PF00271">
    <property type="entry name" value="Helicase_C"/>
    <property type="match status" value="1"/>
</dbReference>
<organism evidence="12 13">
    <name type="scientific">Tieghemostelium lacteum</name>
    <name type="common">Slime mold</name>
    <name type="synonym">Dictyostelium lacteum</name>
    <dbReference type="NCBI Taxonomy" id="361077"/>
    <lineage>
        <taxon>Eukaryota</taxon>
        <taxon>Amoebozoa</taxon>
        <taxon>Evosea</taxon>
        <taxon>Eumycetozoa</taxon>
        <taxon>Dictyostelia</taxon>
        <taxon>Dictyosteliales</taxon>
        <taxon>Raperosteliaceae</taxon>
        <taxon>Tieghemostelium</taxon>
    </lineage>
</organism>
<dbReference type="SUPFAM" id="SSF52540">
    <property type="entry name" value="P-loop containing nucleoside triphosphate hydrolases"/>
    <property type="match status" value="1"/>
</dbReference>
<dbReference type="GO" id="GO:0016787">
    <property type="term" value="F:hydrolase activity"/>
    <property type="evidence" value="ECO:0007669"/>
    <property type="project" value="UniProtKB-KW"/>
</dbReference>
<dbReference type="Pfam" id="PF24385">
    <property type="entry name" value="DSRM_DHX29"/>
    <property type="match status" value="1"/>
</dbReference>
<evidence type="ECO:0000259" key="9">
    <source>
        <dbReference type="PROSITE" id="PS50908"/>
    </source>
</evidence>
<dbReference type="EMBL" id="LODT01000011">
    <property type="protein sequence ID" value="KYR01081.1"/>
    <property type="molecule type" value="Genomic_DNA"/>
</dbReference>
<feature type="compositionally biased region" description="Basic and acidic residues" evidence="8">
    <location>
        <begin position="1"/>
        <end position="26"/>
    </location>
</feature>
<dbReference type="FunCoup" id="A0A152A4U1">
    <property type="interactions" value="852"/>
</dbReference>
<evidence type="ECO:0000313" key="13">
    <source>
        <dbReference type="Proteomes" id="UP000076078"/>
    </source>
</evidence>
<dbReference type="GO" id="GO:0003723">
    <property type="term" value="F:RNA binding"/>
    <property type="evidence" value="ECO:0007669"/>
    <property type="project" value="TreeGrafter"/>
</dbReference>
<dbReference type="PROSITE" id="PS00690">
    <property type="entry name" value="DEAH_ATP_HELICASE"/>
    <property type="match status" value="1"/>
</dbReference>
<dbReference type="InterPro" id="IPR007502">
    <property type="entry name" value="Helicase-assoc_dom"/>
</dbReference>
<dbReference type="InterPro" id="IPR011709">
    <property type="entry name" value="DEAD-box_helicase_OB_fold"/>
</dbReference>